<reference evidence="3 4" key="1">
    <citation type="submission" date="2024-01" db="EMBL/GenBank/DDBJ databases">
        <title>The genomes of 5 underutilized Papilionoideae crops provide insights into root nodulation and disease resistanc.</title>
        <authorList>
            <person name="Jiang F."/>
        </authorList>
    </citation>
    <scope>NUCLEOTIDE SEQUENCE [LARGE SCALE GENOMIC DNA]</scope>
    <source>
        <strain evidence="3">DUOXIRENSHENG_FW03</strain>
        <tissue evidence="3">Leaves</tissue>
    </source>
</reference>
<dbReference type="EMBL" id="JAYMYS010000004">
    <property type="protein sequence ID" value="KAK7395072.1"/>
    <property type="molecule type" value="Genomic_DNA"/>
</dbReference>
<proteinExistence type="inferred from homology"/>
<organism evidence="3 4">
    <name type="scientific">Psophocarpus tetragonolobus</name>
    <name type="common">Winged bean</name>
    <name type="synonym">Dolichos tetragonolobus</name>
    <dbReference type="NCBI Taxonomy" id="3891"/>
    <lineage>
        <taxon>Eukaryota</taxon>
        <taxon>Viridiplantae</taxon>
        <taxon>Streptophyta</taxon>
        <taxon>Embryophyta</taxon>
        <taxon>Tracheophyta</taxon>
        <taxon>Spermatophyta</taxon>
        <taxon>Magnoliopsida</taxon>
        <taxon>eudicotyledons</taxon>
        <taxon>Gunneridae</taxon>
        <taxon>Pentapetalae</taxon>
        <taxon>rosids</taxon>
        <taxon>fabids</taxon>
        <taxon>Fabales</taxon>
        <taxon>Fabaceae</taxon>
        <taxon>Papilionoideae</taxon>
        <taxon>50 kb inversion clade</taxon>
        <taxon>NPAAA clade</taxon>
        <taxon>indigoferoid/millettioid clade</taxon>
        <taxon>Phaseoleae</taxon>
        <taxon>Psophocarpus</taxon>
    </lineage>
</organism>
<protein>
    <recommendedName>
        <fullName evidence="5">Gamma-interferon-inducible lysosomal thiol reductase</fullName>
    </recommendedName>
</protein>
<evidence type="ECO:0000313" key="3">
    <source>
        <dbReference type="EMBL" id="KAK7395072.1"/>
    </source>
</evidence>
<dbReference type="PANTHER" id="PTHR13234:SF27">
    <property type="entry name" value="GAMMA INTERFERON INDUCIBLE LYSOSOMAL THIOL REDUCTASE"/>
    <property type="match status" value="1"/>
</dbReference>
<comment type="caution">
    <text evidence="3">The sequence shown here is derived from an EMBL/GenBank/DDBJ whole genome shotgun (WGS) entry which is preliminary data.</text>
</comment>
<dbReference type="Proteomes" id="UP001386955">
    <property type="component" value="Unassembled WGS sequence"/>
</dbReference>
<dbReference type="AlphaFoldDB" id="A0AAN9SKI0"/>
<accession>A0AAN9SKI0</accession>
<dbReference type="Pfam" id="PF03227">
    <property type="entry name" value="GILT"/>
    <property type="match status" value="1"/>
</dbReference>
<sequence length="228" mass="25703">MVSPKLAIITAIALLPFTFINGSYGASYYHSGLHADSAEITPFDSQKVNLSVYYASLSQPCATFIIKNLEEIFQSDLINTVNLQLVPWANAYVNKTNHSIICQNGPDECELNSLQACVLNVFNEVNKHYALIYCFEFLVIQGRQKNWQDCFSQLDLPKEPVLNCYNTGTGTEIGQKYINEAAHLYSPHDFLPWVVVNNQSIGREYENFTRYICEAYKGIPAPATCNLH</sequence>
<keyword evidence="2" id="KW-0325">Glycoprotein</keyword>
<evidence type="ECO:0000256" key="1">
    <source>
        <dbReference type="ARBA" id="ARBA00005679"/>
    </source>
</evidence>
<dbReference type="GO" id="GO:0016671">
    <property type="term" value="F:oxidoreductase activity, acting on a sulfur group of donors, disulfide as acceptor"/>
    <property type="evidence" value="ECO:0007669"/>
    <property type="project" value="InterPro"/>
</dbReference>
<dbReference type="InterPro" id="IPR004911">
    <property type="entry name" value="Interferon-induced_GILT"/>
</dbReference>
<evidence type="ECO:0000313" key="4">
    <source>
        <dbReference type="Proteomes" id="UP001386955"/>
    </source>
</evidence>
<evidence type="ECO:0008006" key="5">
    <source>
        <dbReference type="Google" id="ProtNLM"/>
    </source>
</evidence>
<evidence type="ECO:0000256" key="2">
    <source>
        <dbReference type="ARBA" id="ARBA00023180"/>
    </source>
</evidence>
<dbReference type="PANTHER" id="PTHR13234">
    <property type="entry name" value="GAMMA-INTERFERON INDUCIBLE LYSOSOMAL THIOL REDUCTASE GILT"/>
    <property type="match status" value="1"/>
</dbReference>
<keyword evidence="4" id="KW-1185">Reference proteome</keyword>
<name>A0AAN9SKI0_PSOTE</name>
<gene>
    <name evidence="3" type="ORF">VNO78_15614</name>
</gene>
<comment type="similarity">
    <text evidence="1">Belongs to the GILT family.</text>
</comment>